<gene>
    <name evidence="2" type="ORF">JSE7799_01399</name>
</gene>
<protein>
    <submittedName>
        <fullName evidence="2">Uncharacterized protein</fullName>
    </submittedName>
</protein>
<proteinExistence type="predicted"/>
<feature type="transmembrane region" description="Helical" evidence="1">
    <location>
        <begin position="12"/>
        <end position="30"/>
    </location>
</feature>
<accession>A0A0M7BA46</accession>
<dbReference type="Proteomes" id="UP000049455">
    <property type="component" value="Unassembled WGS sequence"/>
</dbReference>
<feature type="transmembrane region" description="Helical" evidence="1">
    <location>
        <begin position="36"/>
        <end position="56"/>
    </location>
</feature>
<keyword evidence="1" id="KW-0472">Membrane</keyword>
<keyword evidence="3" id="KW-1185">Reference proteome</keyword>
<sequence>MIRPELAARLRPWREALIGVGALTLGLWLAVATGGIPALLGLAAMAVGLVLAVSGLRRARLSATGDAPGMVEVIEGRVTYMGPTNGGTAELDDMTEIVFVRPEQGPAGWVIAQDGGAPLMVPDGALGADKLLDALSALPGLNSGAMVRATRTGRGTSRVIWRRHPSNDHSRALT</sequence>
<reference evidence="2 3" key="1">
    <citation type="submission" date="2015-09" db="EMBL/GenBank/DDBJ databases">
        <authorList>
            <person name="Jackson K.R."/>
            <person name="Lunt B.L."/>
            <person name="Fisher J.N.B."/>
            <person name="Gardner A.V."/>
            <person name="Bailey M.E."/>
            <person name="Deus L.M."/>
            <person name="Earl A.S."/>
            <person name="Gibby P.D."/>
            <person name="Hartmann K.A."/>
            <person name="Liu J.E."/>
            <person name="Manci A.M."/>
            <person name="Nielsen D.A."/>
            <person name="Solomon M.B."/>
            <person name="Breakwell D.P."/>
            <person name="Burnett S.H."/>
            <person name="Grose J.H."/>
        </authorList>
    </citation>
    <scope>NUCLEOTIDE SEQUENCE [LARGE SCALE GENOMIC DNA]</scope>
    <source>
        <strain evidence="2 3">CECT 7799</strain>
    </source>
</reference>
<keyword evidence="1" id="KW-1133">Transmembrane helix</keyword>
<dbReference type="EMBL" id="CYPR01000085">
    <property type="protein sequence ID" value="CUH38352.1"/>
    <property type="molecule type" value="Genomic_DNA"/>
</dbReference>
<dbReference type="RefSeq" id="WP_055662985.1">
    <property type="nucleotide sequence ID" value="NZ_CYPR01000085.1"/>
</dbReference>
<evidence type="ECO:0000256" key="1">
    <source>
        <dbReference type="SAM" id="Phobius"/>
    </source>
</evidence>
<keyword evidence="1" id="KW-0812">Transmembrane</keyword>
<evidence type="ECO:0000313" key="3">
    <source>
        <dbReference type="Proteomes" id="UP000049455"/>
    </source>
</evidence>
<organism evidence="2 3">
    <name type="scientific">Jannaschia seosinensis</name>
    <dbReference type="NCBI Taxonomy" id="313367"/>
    <lineage>
        <taxon>Bacteria</taxon>
        <taxon>Pseudomonadati</taxon>
        <taxon>Pseudomonadota</taxon>
        <taxon>Alphaproteobacteria</taxon>
        <taxon>Rhodobacterales</taxon>
        <taxon>Roseobacteraceae</taxon>
        <taxon>Jannaschia</taxon>
    </lineage>
</organism>
<dbReference type="OrthoDB" id="7851333at2"/>
<evidence type="ECO:0000313" key="2">
    <source>
        <dbReference type="EMBL" id="CUH38352.1"/>
    </source>
</evidence>
<dbReference type="STRING" id="313367.JSE7799_01399"/>
<dbReference type="AlphaFoldDB" id="A0A0M7BA46"/>
<name>A0A0M7BA46_9RHOB</name>